<name>A0AA36J5F4_9DINO</name>
<evidence type="ECO:0000313" key="7">
    <source>
        <dbReference type="EMBL" id="CAJ1399978.1"/>
    </source>
</evidence>
<evidence type="ECO:0000256" key="5">
    <source>
        <dbReference type="PROSITE-ProRule" id="PRU00125"/>
    </source>
</evidence>
<gene>
    <name evidence="7" type="ORF">EVOR1521_LOCUS23419</name>
</gene>
<dbReference type="PROSITE" id="PS00478">
    <property type="entry name" value="LIM_DOMAIN_1"/>
    <property type="match status" value="1"/>
</dbReference>
<accession>A0AA36J5F4</accession>
<keyword evidence="4 5" id="KW-0440">LIM domain</keyword>
<evidence type="ECO:0000256" key="2">
    <source>
        <dbReference type="ARBA" id="ARBA00022737"/>
    </source>
</evidence>
<keyword evidence="2" id="KW-0677">Repeat</keyword>
<dbReference type="SMART" id="SM00132">
    <property type="entry name" value="LIM"/>
    <property type="match status" value="1"/>
</dbReference>
<evidence type="ECO:0000256" key="4">
    <source>
        <dbReference type="ARBA" id="ARBA00023038"/>
    </source>
</evidence>
<proteinExistence type="predicted"/>
<organism evidence="7 8">
    <name type="scientific">Effrenium voratum</name>
    <dbReference type="NCBI Taxonomy" id="2562239"/>
    <lineage>
        <taxon>Eukaryota</taxon>
        <taxon>Sar</taxon>
        <taxon>Alveolata</taxon>
        <taxon>Dinophyceae</taxon>
        <taxon>Suessiales</taxon>
        <taxon>Symbiodiniaceae</taxon>
        <taxon>Effrenium</taxon>
    </lineage>
</organism>
<dbReference type="Pfam" id="PF00412">
    <property type="entry name" value="LIM"/>
    <property type="match status" value="1"/>
</dbReference>
<keyword evidence="8" id="KW-1185">Reference proteome</keyword>
<protein>
    <recommendedName>
        <fullName evidence="6">LIM zinc-binding domain-containing protein</fullName>
    </recommendedName>
</protein>
<dbReference type="Proteomes" id="UP001178507">
    <property type="component" value="Unassembled WGS sequence"/>
</dbReference>
<dbReference type="Gene3D" id="2.10.110.10">
    <property type="entry name" value="Cysteine Rich Protein"/>
    <property type="match status" value="1"/>
</dbReference>
<dbReference type="EMBL" id="CAUJNA010003354">
    <property type="protein sequence ID" value="CAJ1399978.1"/>
    <property type="molecule type" value="Genomic_DNA"/>
</dbReference>
<evidence type="ECO:0000259" key="6">
    <source>
        <dbReference type="PROSITE" id="PS50023"/>
    </source>
</evidence>
<sequence>MGIKPPDTTNDLGQCSSCFCRFKASTQKAQSPRSRGVGQQVYESPDAKVCESCFLQSAPKCGACGKPVIGTVARVGETAFHPDCLVCSGCGQKLTGAFAKTDSGFKCANCRP</sequence>
<comment type="caution">
    <text evidence="7">The sequence shown here is derived from an EMBL/GenBank/DDBJ whole genome shotgun (WGS) entry which is preliminary data.</text>
</comment>
<evidence type="ECO:0000256" key="1">
    <source>
        <dbReference type="ARBA" id="ARBA00022723"/>
    </source>
</evidence>
<dbReference type="PANTHER" id="PTHR24212">
    <property type="entry name" value="ZYXIN/TRIP6"/>
    <property type="match status" value="1"/>
</dbReference>
<feature type="domain" description="LIM zinc-binding" evidence="6">
    <location>
        <begin position="59"/>
        <end position="112"/>
    </location>
</feature>
<dbReference type="AlphaFoldDB" id="A0AA36J5F4"/>
<keyword evidence="3 5" id="KW-0862">Zinc</keyword>
<evidence type="ECO:0000313" key="8">
    <source>
        <dbReference type="Proteomes" id="UP001178507"/>
    </source>
</evidence>
<dbReference type="PROSITE" id="PS50023">
    <property type="entry name" value="LIM_DOMAIN_2"/>
    <property type="match status" value="1"/>
</dbReference>
<keyword evidence="1 5" id="KW-0479">Metal-binding</keyword>
<dbReference type="InterPro" id="IPR001781">
    <property type="entry name" value="Znf_LIM"/>
</dbReference>
<dbReference type="PANTHER" id="PTHR24212:SF8">
    <property type="entry name" value="LIM ZINC FINGER DOMAIN CONTAINING PROTEIN"/>
    <property type="match status" value="1"/>
</dbReference>
<evidence type="ECO:0000256" key="3">
    <source>
        <dbReference type="ARBA" id="ARBA00022833"/>
    </source>
</evidence>
<dbReference type="SUPFAM" id="SSF57716">
    <property type="entry name" value="Glucocorticoid receptor-like (DNA-binding domain)"/>
    <property type="match status" value="1"/>
</dbReference>
<reference evidence="7" key="1">
    <citation type="submission" date="2023-08" db="EMBL/GenBank/DDBJ databases">
        <authorList>
            <person name="Chen Y."/>
            <person name="Shah S."/>
            <person name="Dougan E. K."/>
            <person name="Thang M."/>
            <person name="Chan C."/>
        </authorList>
    </citation>
    <scope>NUCLEOTIDE SEQUENCE</scope>
</reference>
<dbReference type="GO" id="GO:0046872">
    <property type="term" value="F:metal ion binding"/>
    <property type="evidence" value="ECO:0007669"/>
    <property type="project" value="UniProtKB-KW"/>
</dbReference>